<dbReference type="PANTHER" id="PTHR37882">
    <property type="entry name" value="HYPOTHETICAL PROTEIN LOC690352"/>
    <property type="match status" value="1"/>
</dbReference>
<feature type="compositionally biased region" description="Basic and acidic residues" evidence="1">
    <location>
        <begin position="113"/>
        <end position="132"/>
    </location>
</feature>
<feature type="region of interest" description="Disordered" evidence="1">
    <location>
        <begin position="52"/>
        <end position="77"/>
    </location>
</feature>
<keyword evidence="2" id="KW-0812">Transmembrane</keyword>
<accession>A0A6P6EWX0</accession>
<reference evidence="4" key="1">
    <citation type="submission" date="2025-08" db="UniProtKB">
        <authorList>
            <consortium name="RefSeq"/>
        </authorList>
    </citation>
    <scope>IDENTIFICATION</scope>
</reference>
<dbReference type="CTD" id="123522148"/>
<feature type="transmembrane region" description="Helical" evidence="2">
    <location>
        <begin position="20"/>
        <end position="39"/>
    </location>
</feature>
<gene>
    <name evidence="4" type="primary">CUNH2orf74</name>
</gene>
<feature type="region of interest" description="Disordered" evidence="1">
    <location>
        <begin position="100"/>
        <end position="206"/>
    </location>
</feature>
<dbReference type="RefSeq" id="XP_023576637.1">
    <property type="nucleotide sequence ID" value="XM_023720869.1"/>
</dbReference>
<feature type="compositionally biased region" description="Polar residues" evidence="1">
    <location>
        <begin position="137"/>
        <end position="153"/>
    </location>
</feature>
<dbReference type="AlphaFoldDB" id="A0A6P6EWX0"/>
<sequence>MDVSLEANLPAFESTTVTFFIVLLICFICIFLLLVFFLYKCFQDKKDEVDEKSPCLGADGGEDCSPLPADEDTNDAGDQEKNLVHVIDLNAPARPGILVQRRNKQVVSASGNTKDEEAEREDETKDRQKPAEAGDMNQESENLQEALLSSVSESQKRPLKGVTFSKEVIVVDLGNEHPAPQRYAQQHKERKRSHKRNKTKGNTNVE</sequence>
<dbReference type="GeneID" id="101574020"/>
<evidence type="ECO:0000256" key="2">
    <source>
        <dbReference type="SAM" id="Phobius"/>
    </source>
</evidence>
<evidence type="ECO:0000313" key="4">
    <source>
        <dbReference type="RefSeq" id="XP_023576637.1"/>
    </source>
</evidence>
<keyword evidence="2" id="KW-1133">Transmembrane helix</keyword>
<evidence type="ECO:0000256" key="1">
    <source>
        <dbReference type="SAM" id="MobiDB-lite"/>
    </source>
</evidence>
<keyword evidence="2" id="KW-0472">Membrane</keyword>
<evidence type="ECO:0000313" key="3">
    <source>
        <dbReference type="Proteomes" id="UP000515203"/>
    </source>
</evidence>
<dbReference type="Proteomes" id="UP000515203">
    <property type="component" value="Unplaced"/>
</dbReference>
<proteinExistence type="predicted"/>
<feature type="compositionally biased region" description="Basic residues" evidence="1">
    <location>
        <begin position="188"/>
        <end position="199"/>
    </location>
</feature>
<dbReference type="InterPro" id="IPR027813">
    <property type="entry name" value="DUF4642"/>
</dbReference>
<name>A0A6P6EWX0_OCTDE</name>
<dbReference type="Pfam" id="PF15484">
    <property type="entry name" value="DUF4642"/>
    <property type="match status" value="1"/>
</dbReference>
<organism evidence="3 4">
    <name type="scientific">Octodon degus</name>
    <name type="common">Degu</name>
    <name type="synonym">Sciurus degus</name>
    <dbReference type="NCBI Taxonomy" id="10160"/>
    <lineage>
        <taxon>Eukaryota</taxon>
        <taxon>Metazoa</taxon>
        <taxon>Chordata</taxon>
        <taxon>Craniata</taxon>
        <taxon>Vertebrata</taxon>
        <taxon>Euteleostomi</taxon>
        <taxon>Mammalia</taxon>
        <taxon>Eutheria</taxon>
        <taxon>Euarchontoglires</taxon>
        <taxon>Glires</taxon>
        <taxon>Rodentia</taxon>
        <taxon>Hystricomorpha</taxon>
        <taxon>Octodontidae</taxon>
        <taxon>Octodon</taxon>
    </lineage>
</organism>
<protein>
    <submittedName>
        <fullName evidence="4">Uncharacterized protein C2orf74 homolog isoform X2</fullName>
    </submittedName>
</protein>
<keyword evidence="3" id="KW-1185">Reference proteome</keyword>